<accession>A0A9D4B7T7</accession>
<evidence type="ECO:0000313" key="2">
    <source>
        <dbReference type="Proteomes" id="UP000827986"/>
    </source>
</evidence>
<proteinExistence type="predicted"/>
<dbReference type="AlphaFoldDB" id="A0A9D4B7T7"/>
<evidence type="ECO:0000313" key="1">
    <source>
        <dbReference type="EMBL" id="KAH1183976.1"/>
    </source>
</evidence>
<dbReference type="EMBL" id="JAHDVG010000465">
    <property type="protein sequence ID" value="KAH1183976.1"/>
    <property type="molecule type" value="Genomic_DNA"/>
</dbReference>
<sequence length="94" mass="10904">MRTTVFAVEDDPVRLSTAFHLVQFIVVQSRGNTPPCQNGSILHPLVSDVMGTLRRMVRRIRPRAPRKGKLLEHQQALCPQPWVWYLYRHAFDVP</sequence>
<gene>
    <name evidence="1" type="ORF">KIL84_014592</name>
</gene>
<organism evidence="1 2">
    <name type="scientific">Mauremys mutica</name>
    <name type="common">yellowpond turtle</name>
    <dbReference type="NCBI Taxonomy" id="74926"/>
    <lineage>
        <taxon>Eukaryota</taxon>
        <taxon>Metazoa</taxon>
        <taxon>Chordata</taxon>
        <taxon>Craniata</taxon>
        <taxon>Vertebrata</taxon>
        <taxon>Euteleostomi</taxon>
        <taxon>Archelosauria</taxon>
        <taxon>Testudinata</taxon>
        <taxon>Testudines</taxon>
        <taxon>Cryptodira</taxon>
        <taxon>Durocryptodira</taxon>
        <taxon>Testudinoidea</taxon>
        <taxon>Geoemydidae</taxon>
        <taxon>Geoemydinae</taxon>
        <taxon>Mauremys</taxon>
    </lineage>
</organism>
<reference evidence="1" key="1">
    <citation type="submission" date="2021-09" db="EMBL/GenBank/DDBJ databases">
        <title>The genome of Mauremys mutica provides insights into the evolution of semi-aquatic lifestyle.</title>
        <authorList>
            <person name="Gong S."/>
            <person name="Gao Y."/>
        </authorList>
    </citation>
    <scope>NUCLEOTIDE SEQUENCE</scope>
    <source>
        <strain evidence="1">MM-2020</strain>
        <tissue evidence="1">Muscle</tissue>
    </source>
</reference>
<name>A0A9D4B7T7_9SAUR</name>
<protein>
    <submittedName>
        <fullName evidence="1">Uncharacterized protein</fullName>
    </submittedName>
</protein>
<comment type="caution">
    <text evidence="1">The sequence shown here is derived from an EMBL/GenBank/DDBJ whole genome shotgun (WGS) entry which is preliminary data.</text>
</comment>
<keyword evidence="2" id="KW-1185">Reference proteome</keyword>
<dbReference type="Proteomes" id="UP000827986">
    <property type="component" value="Unassembled WGS sequence"/>
</dbReference>